<dbReference type="SFLD" id="SFLDF00029">
    <property type="entry name" value="phosphoserine_phosphatase"/>
    <property type="match status" value="1"/>
</dbReference>
<name>A0ABU0YEI0_9PROT</name>
<dbReference type="SFLD" id="SFLDG01137">
    <property type="entry name" value="C1.6.1:_Phosphoserine_Phosphat"/>
    <property type="match status" value="1"/>
</dbReference>
<evidence type="ECO:0000313" key="15">
    <source>
        <dbReference type="Proteomes" id="UP001230156"/>
    </source>
</evidence>
<dbReference type="EC" id="3.1.3.3" evidence="4"/>
<dbReference type="SUPFAM" id="SSF56784">
    <property type="entry name" value="HAD-like"/>
    <property type="match status" value="1"/>
</dbReference>
<sequence length="303" mass="32017">MTHILTLVAVEQQALAPKLLETVGAALRDAGAATGEITWLAPEDRACDLPFAHLATARAHDVARATLADLPIDFHAQPTLNRRKRLLIADMDSTIVTSETLDELAGEAGLKDVIAEITARTMRGELDFAQALVERVAMLADLPESALAKTAAALTLSPGAATLVHTMKANGAFTALVSGGFKYFTGKVATRAGFVLDLANDLAMADGRLTGELQGPILDKDGKLNALQTLSAERGLTPADAVTVGDGANDLPMLLAAGLGVAYRGKPLLREQVRAQVNHTDLRTLLFFQGYLAEEFVIPAEES</sequence>
<dbReference type="Pfam" id="PF12710">
    <property type="entry name" value="HAD"/>
    <property type="match status" value="1"/>
</dbReference>
<dbReference type="GO" id="GO:0016787">
    <property type="term" value="F:hydrolase activity"/>
    <property type="evidence" value="ECO:0007669"/>
    <property type="project" value="UniProtKB-KW"/>
</dbReference>
<protein>
    <recommendedName>
        <fullName evidence="5">Phosphoserine phosphatase</fullName>
        <ecNumber evidence="4">3.1.3.3</ecNumber>
    </recommendedName>
    <alternativeName>
        <fullName evidence="11">O-phosphoserine phosphohydrolase</fullName>
    </alternativeName>
</protein>
<keyword evidence="6" id="KW-0028">Amino-acid biosynthesis</keyword>
<keyword evidence="10" id="KW-0718">Serine biosynthesis</keyword>
<keyword evidence="8 14" id="KW-0378">Hydrolase</keyword>
<evidence type="ECO:0000256" key="10">
    <source>
        <dbReference type="ARBA" id="ARBA00023299"/>
    </source>
</evidence>
<comment type="catalytic activity">
    <reaction evidence="13">
        <text>O-phospho-D-serine + H2O = D-serine + phosphate</text>
        <dbReference type="Rhea" id="RHEA:24873"/>
        <dbReference type="ChEBI" id="CHEBI:15377"/>
        <dbReference type="ChEBI" id="CHEBI:35247"/>
        <dbReference type="ChEBI" id="CHEBI:43474"/>
        <dbReference type="ChEBI" id="CHEBI:58680"/>
        <dbReference type="EC" id="3.1.3.3"/>
    </reaction>
</comment>
<dbReference type="Proteomes" id="UP001230156">
    <property type="component" value="Unassembled WGS sequence"/>
</dbReference>
<dbReference type="NCBIfam" id="TIGR00338">
    <property type="entry name" value="serB"/>
    <property type="match status" value="1"/>
</dbReference>
<dbReference type="Gene3D" id="3.40.50.1000">
    <property type="entry name" value="HAD superfamily/HAD-like"/>
    <property type="match status" value="1"/>
</dbReference>
<dbReference type="SFLD" id="SFLDS00003">
    <property type="entry name" value="Haloacid_Dehalogenase"/>
    <property type="match status" value="1"/>
</dbReference>
<dbReference type="RefSeq" id="WP_379953494.1">
    <property type="nucleotide sequence ID" value="NZ_JAUYVI010000001.1"/>
</dbReference>
<dbReference type="PANTHER" id="PTHR43344">
    <property type="entry name" value="PHOSPHOSERINE PHOSPHATASE"/>
    <property type="match status" value="1"/>
</dbReference>
<accession>A0ABU0YEI0</accession>
<organism evidence="14 15">
    <name type="scientific">Dongia sedimenti</name>
    <dbReference type="NCBI Taxonomy" id="3064282"/>
    <lineage>
        <taxon>Bacteria</taxon>
        <taxon>Pseudomonadati</taxon>
        <taxon>Pseudomonadota</taxon>
        <taxon>Alphaproteobacteria</taxon>
        <taxon>Rhodospirillales</taxon>
        <taxon>Dongiaceae</taxon>
        <taxon>Dongia</taxon>
    </lineage>
</organism>
<dbReference type="InterPro" id="IPR036412">
    <property type="entry name" value="HAD-like_sf"/>
</dbReference>
<dbReference type="InterPro" id="IPR023214">
    <property type="entry name" value="HAD_sf"/>
</dbReference>
<evidence type="ECO:0000256" key="11">
    <source>
        <dbReference type="ARBA" id="ARBA00031693"/>
    </source>
</evidence>
<evidence type="ECO:0000256" key="6">
    <source>
        <dbReference type="ARBA" id="ARBA00022605"/>
    </source>
</evidence>
<evidence type="ECO:0000256" key="9">
    <source>
        <dbReference type="ARBA" id="ARBA00022842"/>
    </source>
</evidence>
<evidence type="ECO:0000256" key="12">
    <source>
        <dbReference type="ARBA" id="ARBA00048138"/>
    </source>
</evidence>
<comment type="similarity">
    <text evidence="3">Belongs to the HAD-like hydrolase superfamily. SerB family.</text>
</comment>
<reference evidence="15" key="1">
    <citation type="submission" date="2023-08" db="EMBL/GenBank/DDBJ databases">
        <title>Rhodospirillaceae gen. nov., a novel taxon isolated from the Yangtze River Yuezi River estuary sludge.</title>
        <authorList>
            <person name="Ruan L."/>
        </authorList>
    </citation>
    <scope>NUCLEOTIDE SEQUENCE [LARGE SCALE GENOMIC DNA]</scope>
    <source>
        <strain evidence="15">R-7</strain>
    </source>
</reference>
<comment type="cofactor">
    <cofactor evidence="1">
        <name>Mg(2+)</name>
        <dbReference type="ChEBI" id="CHEBI:18420"/>
    </cofactor>
</comment>
<keyword evidence="9" id="KW-0460">Magnesium</keyword>
<evidence type="ECO:0000256" key="5">
    <source>
        <dbReference type="ARBA" id="ARBA00015196"/>
    </source>
</evidence>
<evidence type="ECO:0000313" key="14">
    <source>
        <dbReference type="EMBL" id="MDQ7246123.1"/>
    </source>
</evidence>
<evidence type="ECO:0000256" key="2">
    <source>
        <dbReference type="ARBA" id="ARBA00005135"/>
    </source>
</evidence>
<evidence type="ECO:0000256" key="13">
    <source>
        <dbReference type="ARBA" id="ARBA00048523"/>
    </source>
</evidence>
<proteinExistence type="inferred from homology"/>
<evidence type="ECO:0000256" key="1">
    <source>
        <dbReference type="ARBA" id="ARBA00001946"/>
    </source>
</evidence>
<evidence type="ECO:0000256" key="3">
    <source>
        <dbReference type="ARBA" id="ARBA00009184"/>
    </source>
</evidence>
<evidence type="ECO:0000256" key="4">
    <source>
        <dbReference type="ARBA" id="ARBA00012640"/>
    </source>
</evidence>
<dbReference type="InterPro" id="IPR004469">
    <property type="entry name" value="PSP"/>
</dbReference>
<evidence type="ECO:0000256" key="8">
    <source>
        <dbReference type="ARBA" id="ARBA00022801"/>
    </source>
</evidence>
<keyword evidence="7" id="KW-0479">Metal-binding</keyword>
<dbReference type="EMBL" id="JAUYVI010000001">
    <property type="protein sequence ID" value="MDQ7246123.1"/>
    <property type="molecule type" value="Genomic_DNA"/>
</dbReference>
<dbReference type="NCBIfam" id="TIGR01488">
    <property type="entry name" value="HAD-SF-IB"/>
    <property type="match status" value="1"/>
</dbReference>
<comment type="pathway">
    <text evidence="2">Amino-acid biosynthesis; L-serine biosynthesis; L-serine from 3-phospho-D-glycerate: step 3/3.</text>
</comment>
<evidence type="ECO:0000256" key="7">
    <source>
        <dbReference type="ARBA" id="ARBA00022723"/>
    </source>
</evidence>
<comment type="catalytic activity">
    <reaction evidence="12">
        <text>O-phospho-L-serine + H2O = L-serine + phosphate</text>
        <dbReference type="Rhea" id="RHEA:21208"/>
        <dbReference type="ChEBI" id="CHEBI:15377"/>
        <dbReference type="ChEBI" id="CHEBI:33384"/>
        <dbReference type="ChEBI" id="CHEBI:43474"/>
        <dbReference type="ChEBI" id="CHEBI:57524"/>
        <dbReference type="EC" id="3.1.3.3"/>
    </reaction>
</comment>
<keyword evidence="15" id="KW-1185">Reference proteome</keyword>
<comment type="caution">
    <text evidence="14">The sequence shown here is derived from an EMBL/GenBank/DDBJ whole genome shotgun (WGS) entry which is preliminary data.</text>
</comment>
<dbReference type="PANTHER" id="PTHR43344:SF2">
    <property type="entry name" value="PHOSPHOSERINE PHOSPHATASE"/>
    <property type="match status" value="1"/>
</dbReference>
<gene>
    <name evidence="14" type="primary">serB</name>
    <name evidence="14" type="ORF">Q8A70_00530</name>
</gene>
<dbReference type="InterPro" id="IPR050582">
    <property type="entry name" value="HAD-like_SerB"/>
</dbReference>
<dbReference type="SFLD" id="SFLDG01136">
    <property type="entry name" value="C1.6:_Phosphoserine_Phosphatas"/>
    <property type="match status" value="1"/>
</dbReference>